<dbReference type="Proteomes" id="UP000280834">
    <property type="component" value="Unassembled WGS sequence"/>
</dbReference>
<dbReference type="WBParaSite" id="BTMF_0000491601-mRNA-1">
    <property type="protein sequence ID" value="BTMF_0000491601-mRNA-1"/>
    <property type="gene ID" value="BTMF_0000491601"/>
</dbReference>
<sequence>MKGRLNKVRRRNNSIFILCGDAYWSLNFLLSCPLLITADGKLIPESGRI</sequence>
<evidence type="ECO:0000313" key="1">
    <source>
        <dbReference type="EMBL" id="VDO16331.1"/>
    </source>
</evidence>
<accession>A0A0R3QEX3</accession>
<evidence type="ECO:0000313" key="2">
    <source>
        <dbReference type="Proteomes" id="UP000280834"/>
    </source>
</evidence>
<protein>
    <submittedName>
        <fullName evidence="1 3">Uncharacterized protein</fullName>
    </submittedName>
</protein>
<gene>
    <name evidence="1" type="ORF">BTMF_LOCUS4204</name>
</gene>
<keyword evidence="2" id="KW-1185">Reference proteome</keyword>
<dbReference type="PROSITE" id="PS51257">
    <property type="entry name" value="PROKAR_LIPOPROTEIN"/>
    <property type="match status" value="1"/>
</dbReference>
<name>A0A0R3QEX3_9BILA</name>
<reference evidence="3" key="1">
    <citation type="submission" date="2017-02" db="UniProtKB">
        <authorList>
            <consortium name="WormBaseParasite"/>
        </authorList>
    </citation>
    <scope>IDENTIFICATION</scope>
</reference>
<dbReference type="AlphaFoldDB" id="A0A0R3QEX3"/>
<evidence type="ECO:0000313" key="3">
    <source>
        <dbReference type="WBParaSite" id="BTMF_0000491601-mRNA-1"/>
    </source>
</evidence>
<dbReference type="EMBL" id="UZAG01004072">
    <property type="protein sequence ID" value="VDO16331.1"/>
    <property type="molecule type" value="Genomic_DNA"/>
</dbReference>
<organism evidence="3">
    <name type="scientific">Brugia timori</name>
    <dbReference type="NCBI Taxonomy" id="42155"/>
    <lineage>
        <taxon>Eukaryota</taxon>
        <taxon>Metazoa</taxon>
        <taxon>Ecdysozoa</taxon>
        <taxon>Nematoda</taxon>
        <taxon>Chromadorea</taxon>
        <taxon>Rhabditida</taxon>
        <taxon>Spirurina</taxon>
        <taxon>Spiruromorpha</taxon>
        <taxon>Filarioidea</taxon>
        <taxon>Onchocercidae</taxon>
        <taxon>Brugia</taxon>
    </lineage>
</organism>
<proteinExistence type="predicted"/>
<reference evidence="1 2" key="2">
    <citation type="submission" date="2018-11" db="EMBL/GenBank/DDBJ databases">
        <authorList>
            <consortium name="Pathogen Informatics"/>
        </authorList>
    </citation>
    <scope>NUCLEOTIDE SEQUENCE [LARGE SCALE GENOMIC DNA]</scope>
</reference>